<dbReference type="PROSITE" id="PS50109">
    <property type="entry name" value="HIS_KIN"/>
    <property type="match status" value="1"/>
</dbReference>
<dbReference type="Pfam" id="PF02518">
    <property type="entry name" value="HATPase_c"/>
    <property type="match status" value="1"/>
</dbReference>
<evidence type="ECO:0000256" key="4">
    <source>
        <dbReference type="ARBA" id="ARBA00022475"/>
    </source>
</evidence>
<dbReference type="InterPro" id="IPR003594">
    <property type="entry name" value="HATPase_dom"/>
</dbReference>
<feature type="domain" description="Histidine kinase" evidence="16">
    <location>
        <begin position="242"/>
        <end position="441"/>
    </location>
</feature>
<dbReference type="RefSeq" id="WP_066689689.1">
    <property type="nucleotide sequence ID" value="NZ_LQQO01000011.1"/>
</dbReference>
<evidence type="ECO:0000256" key="14">
    <source>
        <dbReference type="ARBA" id="ARBA00023136"/>
    </source>
</evidence>
<dbReference type="EC" id="2.7.13.3" evidence="3"/>
<organism evidence="18 19">
    <name type="scientific">Sphingomonas hankookensis</name>
    <dbReference type="NCBI Taxonomy" id="563996"/>
    <lineage>
        <taxon>Bacteria</taxon>
        <taxon>Pseudomonadati</taxon>
        <taxon>Pseudomonadota</taxon>
        <taxon>Alphaproteobacteria</taxon>
        <taxon>Sphingomonadales</taxon>
        <taxon>Sphingomonadaceae</taxon>
        <taxon>Sphingomonas</taxon>
    </lineage>
</organism>
<keyword evidence="10 18" id="KW-0418">Kinase</keyword>
<evidence type="ECO:0000256" key="11">
    <source>
        <dbReference type="ARBA" id="ARBA00022840"/>
    </source>
</evidence>
<evidence type="ECO:0000256" key="1">
    <source>
        <dbReference type="ARBA" id="ARBA00000085"/>
    </source>
</evidence>
<keyword evidence="5" id="KW-0997">Cell inner membrane</keyword>
<sequence>MKRFTALPVGLIGRIVAILLLTIVLEFGVSVLLYERASQFSVRDDEARRLAEHLVIATRIVEERPVDQRAGMATELTTERYAVQWRATAPELPASGTELREMEQQVLAWEPSLAPTGLHLTLIGQGRRSVVSGALQLEDGSWLYFRTLEPLRAFDLALGRILLALIPAIALMVVGGLLIRRTLRPMRQLADAVDRFGPGGGSTLPTIEEAGPSEVRRLVVAFNGLQARIHRLIDERTRALAAVGHDLRTPLARLRLRTDAIPDRDLRDTVQNDLAEMEAMVTSLLAFLGGESEPERAVLVDIAVLCASIVDDAADHGHDATYVGPDHFERAVRRSNFRRAVVNLVENAIHYGGSVTLTLAIEDGATVIRVEDDGPGIPDESLADVLEPFVRLDTARKRDTVGFGLGLSIVQRAAEAEGGRLELRNRDSGGLCAAIVLPAPFAPRQ</sequence>
<evidence type="ECO:0000256" key="10">
    <source>
        <dbReference type="ARBA" id="ARBA00022777"/>
    </source>
</evidence>
<accession>A0ABR5YFE2</accession>
<keyword evidence="9" id="KW-0547">Nucleotide-binding</keyword>
<dbReference type="GO" id="GO:0016301">
    <property type="term" value="F:kinase activity"/>
    <property type="evidence" value="ECO:0007669"/>
    <property type="project" value="UniProtKB-KW"/>
</dbReference>
<evidence type="ECO:0000259" key="17">
    <source>
        <dbReference type="PROSITE" id="PS50885"/>
    </source>
</evidence>
<dbReference type="Gene3D" id="1.10.287.130">
    <property type="match status" value="1"/>
</dbReference>
<comment type="caution">
    <text evidence="18">The sequence shown here is derived from an EMBL/GenBank/DDBJ whole genome shotgun (WGS) entry which is preliminary data.</text>
</comment>
<keyword evidence="14 15" id="KW-0472">Membrane</keyword>
<dbReference type="InterPro" id="IPR036890">
    <property type="entry name" value="HATPase_C_sf"/>
</dbReference>
<dbReference type="InterPro" id="IPR036097">
    <property type="entry name" value="HisK_dim/P_sf"/>
</dbReference>
<comment type="catalytic activity">
    <reaction evidence="1">
        <text>ATP + protein L-histidine = ADP + protein N-phospho-L-histidine.</text>
        <dbReference type="EC" id="2.7.13.3"/>
    </reaction>
</comment>
<reference evidence="19" key="1">
    <citation type="submission" date="2016-01" db="EMBL/GenBank/DDBJ databases">
        <title>Draft genome of Chromobacterium sp. F49.</title>
        <authorList>
            <person name="Hong K.W."/>
        </authorList>
    </citation>
    <scope>NUCLEOTIDE SEQUENCE [LARGE SCALE GENOMIC DNA]</scope>
    <source>
        <strain evidence="19">CN3</strain>
    </source>
</reference>
<keyword evidence="8 15" id="KW-0812">Transmembrane</keyword>
<dbReference type="PANTHER" id="PTHR44936">
    <property type="entry name" value="SENSOR PROTEIN CREC"/>
    <property type="match status" value="1"/>
</dbReference>
<feature type="domain" description="HAMP" evidence="17">
    <location>
        <begin position="180"/>
        <end position="234"/>
    </location>
</feature>
<dbReference type="SMART" id="SM00388">
    <property type="entry name" value="HisKA"/>
    <property type="match status" value="1"/>
</dbReference>
<evidence type="ECO:0000256" key="12">
    <source>
        <dbReference type="ARBA" id="ARBA00022989"/>
    </source>
</evidence>
<keyword evidence="12 15" id="KW-1133">Transmembrane helix</keyword>
<evidence type="ECO:0000256" key="7">
    <source>
        <dbReference type="ARBA" id="ARBA00022679"/>
    </source>
</evidence>
<keyword evidence="6" id="KW-0597">Phosphoprotein</keyword>
<dbReference type="Gene3D" id="3.30.565.10">
    <property type="entry name" value="Histidine kinase-like ATPase, C-terminal domain"/>
    <property type="match status" value="1"/>
</dbReference>
<gene>
    <name evidence="18" type="ORF">AVT10_13655</name>
</gene>
<keyword evidence="7" id="KW-0808">Transferase</keyword>
<dbReference type="InterPro" id="IPR003660">
    <property type="entry name" value="HAMP_dom"/>
</dbReference>
<evidence type="ECO:0000256" key="8">
    <source>
        <dbReference type="ARBA" id="ARBA00022692"/>
    </source>
</evidence>
<keyword evidence="4" id="KW-1003">Cell membrane</keyword>
<dbReference type="SMART" id="SM00387">
    <property type="entry name" value="HATPase_c"/>
    <property type="match status" value="1"/>
</dbReference>
<evidence type="ECO:0000256" key="13">
    <source>
        <dbReference type="ARBA" id="ARBA00023012"/>
    </source>
</evidence>
<name>A0ABR5YFE2_9SPHN</name>
<dbReference type="EMBL" id="LQQO01000011">
    <property type="protein sequence ID" value="KZE15876.1"/>
    <property type="molecule type" value="Genomic_DNA"/>
</dbReference>
<proteinExistence type="predicted"/>
<dbReference type="Pfam" id="PF00672">
    <property type="entry name" value="HAMP"/>
    <property type="match status" value="1"/>
</dbReference>
<dbReference type="InterPro" id="IPR003661">
    <property type="entry name" value="HisK_dim/P_dom"/>
</dbReference>
<evidence type="ECO:0000256" key="9">
    <source>
        <dbReference type="ARBA" id="ARBA00022741"/>
    </source>
</evidence>
<dbReference type="PRINTS" id="PR00344">
    <property type="entry name" value="BCTRLSENSOR"/>
</dbReference>
<feature type="transmembrane region" description="Helical" evidence="15">
    <location>
        <begin position="157"/>
        <end position="179"/>
    </location>
</feature>
<evidence type="ECO:0000256" key="5">
    <source>
        <dbReference type="ARBA" id="ARBA00022519"/>
    </source>
</evidence>
<evidence type="ECO:0000256" key="2">
    <source>
        <dbReference type="ARBA" id="ARBA00004429"/>
    </source>
</evidence>
<keyword evidence="11" id="KW-0067">ATP-binding</keyword>
<dbReference type="InterPro" id="IPR005467">
    <property type="entry name" value="His_kinase_dom"/>
</dbReference>
<dbReference type="PROSITE" id="PS50885">
    <property type="entry name" value="HAMP"/>
    <property type="match status" value="1"/>
</dbReference>
<keyword evidence="19" id="KW-1185">Reference proteome</keyword>
<dbReference type="InterPro" id="IPR050980">
    <property type="entry name" value="2C_sensor_his_kinase"/>
</dbReference>
<evidence type="ECO:0000256" key="15">
    <source>
        <dbReference type="SAM" id="Phobius"/>
    </source>
</evidence>
<evidence type="ECO:0000256" key="3">
    <source>
        <dbReference type="ARBA" id="ARBA00012438"/>
    </source>
</evidence>
<dbReference type="SUPFAM" id="SSF55874">
    <property type="entry name" value="ATPase domain of HSP90 chaperone/DNA topoisomerase II/histidine kinase"/>
    <property type="match status" value="1"/>
</dbReference>
<evidence type="ECO:0000259" key="16">
    <source>
        <dbReference type="PROSITE" id="PS50109"/>
    </source>
</evidence>
<dbReference type="SMART" id="SM00304">
    <property type="entry name" value="HAMP"/>
    <property type="match status" value="1"/>
</dbReference>
<evidence type="ECO:0000313" key="18">
    <source>
        <dbReference type="EMBL" id="KZE15876.1"/>
    </source>
</evidence>
<dbReference type="SUPFAM" id="SSF47384">
    <property type="entry name" value="Homodimeric domain of signal transducing histidine kinase"/>
    <property type="match status" value="1"/>
</dbReference>
<evidence type="ECO:0000256" key="6">
    <source>
        <dbReference type="ARBA" id="ARBA00022553"/>
    </source>
</evidence>
<dbReference type="PANTHER" id="PTHR44936:SF5">
    <property type="entry name" value="SENSOR HISTIDINE KINASE ENVZ"/>
    <property type="match status" value="1"/>
</dbReference>
<dbReference type="CDD" id="cd00075">
    <property type="entry name" value="HATPase"/>
    <property type="match status" value="1"/>
</dbReference>
<keyword evidence="13" id="KW-0902">Two-component regulatory system</keyword>
<evidence type="ECO:0000313" key="19">
    <source>
        <dbReference type="Proteomes" id="UP000076609"/>
    </source>
</evidence>
<dbReference type="Proteomes" id="UP000076609">
    <property type="component" value="Unassembled WGS sequence"/>
</dbReference>
<dbReference type="InterPro" id="IPR004358">
    <property type="entry name" value="Sig_transdc_His_kin-like_C"/>
</dbReference>
<dbReference type="CDD" id="cd00082">
    <property type="entry name" value="HisKA"/>
    <property type="match status" value="1"/>
</dbReference>
<comment type="subcellular location">
    <subcellularLocation>
        <location evidence="2">Cell inner membrane</location>
        <topology evidence="2">Multi-pass membrane protein</topology>
    </subcellularLocation>
</comment>
<protein>
    <recommendedName>
        <fullName evidence="3">histidine kinase</fullName>
        <ecNumber evidence="3">2.7.13.3</ecNumber>
    </recommendedName>
</protein>
<feature type="transmembrane region" description="Helical" evidence="15">
    <location>
        <begin position="12"/>
        <end position="34"/>
    </location>
</feature>